<dbReference type="AlphaFoldDB" id="A0A6V8MPV0"/>
<comment type="caution">
    <text evidence="1">The sequence shown here is derived from an EMBL/GenBank/DDBJ whole genome shotgun (WGS) entry which is preliminary data.</text>
</comment>
<organism evidence="1 2">
    <name type="scientific">Geomonas paludis</name>
    <dbReference type="NCBI Taxonomy" id="2740185"/>
    <lineage>
        <taxon>Bacteria</taxon>
        <taxon>Pseudomonadati</taxon>
        <taxon>Thermodesulfobacteriota</taxon>
        <taxon>Desulfuromonadia</taxon>
        <taxon>Geobacterales</taxon>
        <taxon>Geobacteraceae</taxon>
        <taxon>Geomonas</taxon>
    </lineage>
</organism>
<proteinExistence type="predicted"/>
<accession>A0A6V8MPV0</accession>
<evidence type="ECO:0008006" key="3">
    <source>
        <dbReference type="Google" id="ProtNLM"/>
    </source>
</evidence>
<protein>
    <recommendedName>
        <fullName evidence="3">Cytotoxic translational repressor of toxin-antitoxin stability system</fullName>
    </recommendedName>
</protein>
<evidence type="ECO:0000313" key="1">
    <source>
        <dbReference type="EMBL" id="GFO62085.1"/>
    </source>
</evidence>
<dbReference type="SUPFAM" id="SSF143011">
    <property type="entry name" value="RelE-like"/>
    <property type="match status" value="1"/>
</dbReference>
<sequence length="92" mass="10754">MSWTVQLTKKAAKQYKKLPQVVRDGIDALMMEIRIGGPVRGNWPHYSKLSVTEHHCHVRRGRPTYVAVWREDKREVRLVEVIYAGTHEQAPY</sequence>
<gene>
    <name evidence="1" type="ORF">GMPD_00040</name>
</gene>
<dbReference type="InterPro" id="IPR035093">
    <property type="entry name" value="RelE/ParE_toxin_dom_sf"/>
</dbReference>
<dbReference type="EMBL" id="BLXY01000001">
    <property type="protein sequence ID" value="GFO62085.1"/>
    <property type="molecule type" value="Genomic_DNA"/>
</dbReference>
<name>A0A6V8MPV0_9BACT</name>
<dbReference type="Proteomes" id="UP000568888">
    <property type="component" value="Unassembled WGS sequence"/>
</dbReference>
<evidence type="ECO:0000313" key="2">
    <source>
        <dbReference type="Proteomes" id="UP000568888"/>
    </source>
</evidence>
<reference evidence="2" key="1">
    <citation type="submission" date="2020-06" db="EMBL/GenBank/DDBJ databases">
        <title>Draft genomic sequecing of Geomonas sp. Red736.</title>
        <authorList>
            <person name="Itoh H."/>
            <person name="Xu Z.X."/>
            <person name="Ushijima N."/>
            <person name="Masuda Y."/>
            <person name="Shiratori Y."/>
            <person name="Senoo K."/>
        </authorList>
    </citation>
    <scope>NUCLEOTIDE SEQUENCE [LARGE SCALE GENOMIC DNA]</scope>
    <source>
        <strain evidence="2">Red736</strain>
    </source>
</reference>